<comment type="catalytic activity">
    <reaction evidence="7">
        <text>cyclobutadipyrimidine (in DNA) = 2 pyrimidine residues (in DNA).</text>
        <dbReference type="EC" id="4.1.99.3"/>
    </reaction>
</comment>
<feature type="binding site" evidence="8">
    <location>
        <begin position="374"/>
        <end position="376"/>
    </location>
    <ligand>
        <name>FAD</name>
        <dbReference type="ChEBI" id="CHEBI:57692"/>
    </ligand>
</feature>
<dbReference type="InterPro" id="IPR002081">
    <property type="entry name" value="Cryptochrome/DNA_photolyase_1"/>
</dbReference>
<keyword evidence="12" id="KW-0456">Lyase</keyword>
<evidence type="ECO:0000313" key="13">
    <source>
        <dbReference type="Proteomes" id="UP000539175"/>
    </source>
</evidence>
<comment type="caution">
    <text evidence="12">The sequence shown here is derived from an EMBL/GenBank/DDBJ whole genome shotgun (WGS) entry which is preliminary data.</text>
</comment>
<evidence type="ECO:0000256" key="4">
    <source>
        <dbReference type="ARBA" id="ARBA00022630"/>
    </source>
</evidence>
<feature type="binding site" evidence="8">
    <location>
        <begin position="243"/>
        <end position="247"/>
    </location>
    <ligand>
        <name>FAD</name>
        <dbReference type="ChEBI" id="CHEBI:57692"/>
    </ligand>
</feature>
<dbReference type="GO" id="GO:0071949">
    <property type="term" value="F:FAD binding"/>
    <property type="evidence" value="ECO:0007669"/>
    <property type="project" value="TreeGrafter"/>
</dbReference>
<comment type="similarity">
    <text evidence="10">Belongs to the DNA photolyase family.</text>
</comment>
<keyword evidence="6 10" id="KW-0157">Chromophore</keyword>
<evidence type="ECO:0000313" key="12">
    <source>
        <dbReference type="EMBL" id="MBB6253911.1"/>
    </source>
</evidence>
<proteinExistence type="inferred from homology"/>
<accession>A0A7X0B3U4</accession>
<comment type="cofactor">
    <cofactor evidence="8">
        <name>FAD</name>
        <dbReference type="ChEBI" id="CHEBI:57692"/>
    </cofactor>
    <text evidence="8">Binds 1 FAD per subunit.</text>
</comment>
<evidence type="ECO:0000256" key="6">
    <source>
        <dbReference type="ARBA" id="ARBA00022991"/>
    </source>
</evidence>
<feature type="site" description="Electron transfer via tryptophanyl radical" evidence="9">
    <location>
        <position position="308"/>
    </location>
</feature>
<evidence type="ECO:0000256" key="2">
    <source>
        <dbReference type="ARBA" id="ARBA00013149"/>
    </source>
</evidence>
<evidence type="ECO:0000256" key="7">
    <source>
        <dbReference type="ARBA" id="ARBA00033999"/>
    </source>
</evidence>
<dbReference type="Proteomes" id="UP000539175">
    <property type="component" value="Unassembled WGS sequence"/>
</dbReference>
<evidence type="ECO:0000256" key="10">
    <source>
        <dbReference type="RuleBase" id="RU004182"/>
    </source>
</evidence>
<dbReference type="InterPro" id="IPR018394">
    <property type="entry name" value="DNA_photolyase_1_CS_C"/>
</dbReference>
<dbReference type="SUPFAM" id="SSF48173">
    <property type="entry name" value="Cryptochrome/photolyase FAD-binding domain"/>
    <property type="match status" value="1"/>
</dbReference>
<dbReference type="InterPro" id="IPR005101">
    <property type="entry name" value="Cryptochr/Photolyase_FAD-bd"/>
</dbReference>
<dbReference type="AlphaFoldDB" id="A0A7X0B3U4"/>
<dbReference type="Gene3D" id="1.25.40.80">
    <property type="match status" value="1"/>
</dbReference>
<reference evidence="12 13" key="1">
    <citation type="submission" date="2020-08" db="EMBL/GenBank/DDBJ databases">
        <title>Genomic Encyclopedia of Type Strains, Phase IV (KMG-IV): sequencing the most valuable type-strain genomes for metagenomic binning, comparative biology and taxonomic classification.</title>
        <authorList>
            <person name="Goeker M."/>
        </authorList>
    </citation>
    <scope>NUCLEOTIDE SEQUENCE [LARGE SCALE GENOMIC DNA]</scope>
    <source>
        <strain evidence="12 13">DSM 22198</strain>
    </source>
</reference>
<dbReference type="SUPFAM" id="SSF52425">
    <property type="entry name" value="Cryptochrome/photolyase, N-terminal domain"/>
    <property type="match status" value="1"/>
</dbReference>
<evidence type="ECO:0000256" key="8">
    <source>
        <dbReference type="PIRSR" id="PIRSR602081-1"/>
    </source>
</evidence>
<dbReference type="Gene3D" id="3.40.50.620">
    <property type="entry name" value="HUPs"/>
    <property type="match status" value="1"/>
</dbReference>
<dbReference type="GO" id="GO:0003904">
    <property type="term" value="F:deoxyribodipyrimidine photo-lyase activity"/>
    <property type="evidence" value="ECO:0007669"/>
    <property type="project" value="UniProtKB-EC"/>
</dbReference>
<dbReference type="Gene3D" id="1.10.579.10">
    <property type="entry name" value="DNA Cyclobutane Dipyrimidine Photolyase, subunit A, domain 3"/>
    <property type="match status" value="1"/>
</dbReference>
<evidence type="ECO:0000256" key="3">
    <source>
        <dbReference type="ARBA" id="ARBA00014046"/>
    </source>
</evidence>
<keyword evidence="4 8" id="KW-0285">Flavoprotein</keyword>
<feature type="site" description="Electron transfer via tryptophanyl radical" evidence="9">
    <location>
        <position position="361"/>
    </location>
</feature>
<dbReference type="Pfam" id="PF00875">
    <property type="entry name" value="DNA_photolyase"/>
    <property type="match status" value="1"/>
</dbReference>
<dbReference type="EC" id="4.1.99.3" evidence="2"/>
<feature type="site" description="Electron transfer via tryptophanyl radical" evidence="9">
    <location>
        <position position="384"/>
    </location>
</feature>
<comment type="cofactor">
    <cofactor evidence="1">
        <name>(6R)-5,10-methylene-5,6,7,8-tetrahydrofolate</name>
        <dbReference type="ChEBI" id="CHEBI:15636"/>
    </cofactor>
</comment>
<dbReference type="InterPro" id="IPR014729">
    <property type="entry name" value="Rossmann-like_a/b/a_fold"/>
</dbReference>
<dbReference type="PRINTS" id="PR00147">
    <property type="entry name" value="DNAPHOTLYASE"/>
</dbReference>
<dbReference type="RefSeq" id="WP_184805429.1">
    <property type="nucleotide sequence ID" value="NZ_JACIIZ010000014.1"/>
</dbReference>
<keyword evidence="5 8" id="KW-0274">FAD</keyword>
<evidence type="ECO:0000259" key="11">
    <source>
        <dbReference type="PROSITE" id="PS51645"/>
    </source>
</evidence>
<dbReference type="Pfam" id="PF03441">
    <property type="entry name" value="FAD_binding_7"/>
    <property type="match status" value="1"/>
</dbReference>
<dbReference type="InterPro" id="IPR036134">
    <property type="entry name" value="Crypto/Photolyase_FAD-like_sf"/>
</dbReference>
<feature type="domain" description="Photolyase/cryptochrome alpha/beta" evidence="11">
    <location>
        <begin position="8"/>
        <end position="137"/>
    </location>
</feature>
<dbReference type="GO" id="GO:0009416">
    <property type="term" value="P:response to light stimulus"/>
    <property type="evidence" value="ECO:0007669"/>
    <property type="project" value="TreeGrafter"/>
</dbReference>
<evidence type="ECO:0000256" key="1">
    <source>
        <dbReference type="ARBA" id="ARBA00001932"/>
    </source>
</evidence>
<dbReference type="InterPro" id="IPR036155">
    <property type="entry name" value="Crypto/Photolyase_N_sf"/>
</dbReference>
<dbReference type="PANTHER" id="PTHR11455">
    <property type="entry name" value="CRYPTOCHROME"/>
    <property type="match status" value="1"/>
</dbReference>
<name>A0A7X0B3U4_9PROT</name>
<sequence length="480" mass="52900">MSTVPSAAPVIVWLRQDLRLADNPALTHAAQSGRPVVALYILDDQTPGPWALGGASRWWLHHSLSALGDALAALGCPLVLRRGRADVALRALARETGATAVVWNRCYEPHAIARDSALKADLKDEGISVDSFNAALLAEPWTVKTGSGGPYKVFTPFWRAVREGLDPGPPLPAPRKLFALPTPPDGDRLADWGLLPSRPDWAGGLRDAWTPGEAAAQRRLADFLAQAVRRYPEGRDYPARPLTSRLSPHLHFGEISPRQIWAAVDHDGDGVAEFLRELGWREFCHHLLYHFPDLPQRPLNPRFEAFAWGDDPAALAAWQRGRTGYPIVDAGMRELWATGWMHNRVRMVVGSFLVKHLLLPWTAGQAWFWDTLVDADLANNAGGWQWIAGCGADAAPYFRVFNPVLQGQKFDSGGDYVRRWVPELAGLPDSVLHQPWTADPLTLRAAGVRLGTDYPHPVVDHKAARQRALDTFGAIKGDND</sequence>
<evidence type="ECO:0000256" key="5">
    <source>
        <dbReference type="ARBA" id="ARBA00022827"/>
    </source>
</evidence>
<dbReference type="InterPro" id="IPR006050">
    <property type="entry name" value="DNA_photolyase_N"/>
</dbReference>
<feature type="binding site" evidence="8">
    <location>
        <position position="231"/>
    </location>
    <ligand>
        <name>FAD</name>
        <dbReference type="ChEBI" id="CHEBI:57692"/>
    </ligand>
</feature>
<gene>
    <name evidence="12" type="ORF">FHS74_004487</name>
</gene>
<dbReference type="PROSITE" id="PS00394">
    <property type="entry name" value="DNA_PHOTOLYASES_1_1"/>
    <property type="match status" value="1"/>
</dbReference>
<organism evidence="12 13">
    <name type="scientific">Nitrospirillum iridis</name>
    <dbReference type="NCBI Taxonomy" id="765888"/>
    <lineage>
        <taxon>Bacteria</taxon>
        <taxon>Pseudomonadati</taxon>
        <taxon>Pseudomonadota</taxon>
        <taxon>Alphaproteobacteria</taxon>
        <taxon>Rhodospirillales</taxon>
        <taxon>Azospirillaceae</taxon>
        <taxon>Nitrospirillum</taxon>
    </lineage>
</organism>
<keyword evidence="13" id="KW-1185">Reference proteome</keyword>
<dbReference type="EMBL" id="JACIIZ010000014">
    <property type="protein sequence ID" value="MBB6253911.1"/>
    <property type="molecule type" value="Genomic_DNA"/>
</dbReference>
<feature type="binding site" evidence="8">
    <location>
        <position position="274"/>
    </location>
    <ligand>
        <name>FAD</name>
        <dbReference type="ChEBI" id="CHEBI:57692"/>
    </ligand>
</feature>
<protein>
    <recommendedName>
        <fullName evidence="3">Deoxyribodipyrimidine photo-lyase</fullName>
        <ecNumber evidence="2">4.1.99.3</ecNumber>
    </recommendedName>
</protein>
<dbReference type="GO" id="GO:0003677">
    <property type="term" value="F:DNA binding"/>
    <property type="evidence" value="ECO:0007669"/>
    <property type="project" value="TreeGrafter"/>
</dbReference>
<dbReference type="PROSITE" id="PS51645">
    <property type="entry name" value="PHR_CRY_ALPHA_BETA"/>
    <property type="match status" value="1"/>
</dbReference>
<dbReference type="FunFam" id="1.10.579.10:FF:000003">
    <property type="entry name" value="Deoxyribodipyrimidine photo-lyase"/>
    <property type="match status" value="1"/>
</dbReference>
<dbReference type="GO" id="GO:0000719">
    <property type="term" value="P:photoreactive repair"/>
    <property type="evidence" value="ECO:0007669"/>
    <property type="project" value="UniProtKB-ARBA"/>
</dbReference>
<evidence type="ECO:0000256" key="9">
    <source>
        <dbReference type="PIRSR" id="PIRSR602081-2"/>
    </source>
</evidence>
<dbReference type="PANTHER" id="PTHR11455:SF9">
    <property type="entry name" value="CRYPTOCHROME CIRCADIAN CLOCK 5 ISOFORM X1"/>
    <property type="match status" value="1"/>
</dbReference>